<dbReference type="EMBL" id="MT631197">
    <property type="protein sequence ID" value="QNO46551.1"/>
    <property type="molecule type" value="Genomic_DNA"/>
</dbReference>
<reference evidence="1" key="1">
    <citation type="submission" date="2020-06" db="EMBL/GenBank/DDBJ databases">
        <title>Unique genomic features of the anaerobic methanotrophic archaea.</title>
        <authorList>
            <person name="Chadwick G.L."/>
            <person name="Skennerton C.T."/>
            <person name="Laso-Perez R."/>
            <person name="Leu A.O."/>
            <person name="Speth D.R."/>
            <person name="Yu H."/>
            <person name="Morgan-Lang C."/>
            <person name="Hatzenpichler R."/>
            <person name="Goudeau D."/>
            <person name="Malmstrom R."/>
            <person name="Brazelton W.J."/>
            <person name="Woyke T."/>
            <person name="Hallam S.J."/>
            <person name="Tyson G.W."/>
            <person name="Wegener G."/>
            <person name="Boetius A."/>
            <person name="Orphan V."/>
        </authorList>
    </citation>
    <scope>NUCLEOTIDE SEQUENCE</scope>
</reference>
<name>A0A7G9Y8A0_9EURY</name>
<dbReference type="AlphaFoldDB" id="A0A7G9Y8A0"/>
<protein>
    <submittedName>
        <fullName evidence="1">Uncharacterized protein</fullName>
    </submittedName>
</protein>
<evidence type="ECO:0000313" key="1">
    <source>
        <dbReference type="EMBL" id="QNO44234.1"/>
    </source>
</evidence>
<accession>A0A7G9Y8A0</accession>
<sequence>MFMKLAILKCFQGVARERFTGFIPAMIDFVAFLADDVVAEQTFGHVISP</sequence>
<organism evidence="1">
    <name type="scientific">Candidatus Methanogaster sp. ANME-2c ERB4</name>
    <dbReference type="NCBI Taxonomy" id="2759911"/>
    <lineage>
        <taxon>Archaea</taxon>
        <taxon>Methanobacteriati</taxon>
        <taxon>Methanobacteriota</taxon>
        <taxon>Stenosarchaea group</taxon>
        <taxon>Methanomicrobia</taxon>
        <taxon>Methanosarcinales</taxon>
        <taxon>ANME-2 cluster</taxon>
        <taxon>Candidatus Methanogasteraceae</taxon>
        <taxon>Candidatus Methanogaster</taxon>
    </lineage>
</organism>
<dbReference type="EMBL" id="MT630937">
    <property type="protein sequence ID" value="QNO44234.1"/>
    <property type="molecule type" value="Genomic_DNA"/>
</dbReference>
<gene>
    <name evidence="1" type="ORF">KKMEGMOG_00001</name>
    <name evidence="2" type="ORF">OKODDAAN_00001</name>
</gene>
<evidence type="ECO:0000313" key="2">
    <source>
        <dbReference type="EMBL" id="QNO46551.1"/>
    </source>
</evidence>
<proteinExistence type="predicted"/>